<comment type="caution">
    <text evidence="2">The sequence shown here is derived from an EMBL/GenBank/DDBJ whole genome shotgun (WGS) entry which is preliminary data.</text>
</comment>
<evidence type="ECO:0000256" key="1">
    <source>
        <dbReference type="SAM" id="MobiDB-lite"/>
    </source>
</evidence>
<sequence>MRNLTFPGEIDRVVTRDDEILSPTCPGTDSHGHVRRSLRVALISLRGVQFMPYFAFASDAKMTPQKRPTRRASIAPKRRTATGEAEDARIPLAKAEAGRPEAQEAKDRYVTSRSKMKSARGTKGPSRAIPCGT</sequence>
<dbReference type="EMBL" id="AZBU02000001">
    <property type="protein sequence ID" value="TMS32400.1"/>
    <property type="molecule type" value="Genomic_DNA"/>
</dbReference>
<protein>
    <submittedName>
        <fullName evidence="2">Uncharacterized protein</fullName>
    </submittedName>
</protein>
<feature type="region of interest" description="Disordered" evidence="1">
    <location>
        <begin position="61"/>
        <end position="133"/>
    </location>
</feature>
<dbReference type="Proteomes" id="UP000298663">
    <property type="component" value="Unassembled WGS sequence"/>
</dbReference>
<gene>
    <name evidence="2" type="ORF">L596_000244</name>
</gene>
<organism evidence="2 3">
    <name type="scientific">Steinernema carpocapsae</name>
    <name type="common">Entomopathogenic nematode</name>
    <dbReference type="NCBI Taxonomy" id="34508"/>
    <lineage>
        <taxon>Eukaryota</taxon>
        <taxon>Metazoa</taxon>
        <taxon>Ecdysozoa</taxon>
        <taxon>Nematoda</taxon>
        <taxon>Chromadorea</taxon>
        <taxon>Rhabditida</taxon>
        <taxon>Tylenchina</taxon>
        <taxon>Panagrolaimomorpha</taxon>
        <taxon>Strongyloidoidea</taxon>
        <taxon>Steinernematidae</taxon>
        <taxon>Steinernema</taxon>
    </lineage>
</organism>
<reference evidence="2 3" key="1">
    <citation type="journal article" date="2015" name="Genome Biol.">
        <title>Comparative genomics of Steinernema reveals deeply conserved gene regulatory networks.</title>
        <authorList>
            <person name="Dillman A.R."/>
            <person name="Macchietto M."/>
            <person name="Porter C.F."/>
            <person name="Rogers A."/>
            <person name="Williams B."/>
            <person name="Antoshechkin I."/>
            <person name="Lee M.M."/>
            <person name="Goodwin Z."/>
            <person name="Lu X."/>
            <person name="Lewis E.E."/>
            <person name="Goodrich-Blair H."/>
            <person name="Stock S.P."/>
            <person name="Adams B.J."/>
            <person name="Sternberg P.W."/>
            <person name="Mortazavi A."/>
        </authorList>
    </citation>
    <scope>NUCLEOTIDE SEQUENCE [LARGE SCALE GENOMIC DNA]</scope>
    <source>
        <strain evidence="2 3">ALL</strain>
    </source>
</reference>
<evidence type="ECO:0000313" key="3">
    <source>
        <dbReference type="Proteomes" id="UP000298663"/>
    </source>
</evidence>
<feature type="compositionally biased region" description="Basic and acidic residues" evidence="1">
    <location>
        <begin position="96"/>
        <end position="110"/>
    </location>
</feature>
<evidence type="ECO:0000313" key="2">
    <source>
        <dbReference type="EMBL" id="TMS32400.1"/>
    </source>
</evidence>
<name>A0A4U8UHD4_STECR</name>
<reference evidence="2 3" key="2">
    <citation type="journal article" date="2019" name="G3 (Bethesda)">
        <title>Hybrid Assembly of the Genome of the Entomopathogenic Nematode Steinernema carpocapsae Identifies the X-Chromosome.</title>
        <authorList>
            <person name="Serra L."/>
            <person name="Macchietto M."/>
            <person name="Macias-Munoz A."/>
            <person name="McGill C.J."/>
            <person name="Rodriguez I.M."/>
            <person name="Rodriguez B."/>
            <person name="Murad R."/>
            <person name="Mortazavi A."/>
        </authorList>
    </citation>
    <scope>NUCLEOTIDE SEQUENCE [LARGE SCALE GENOMIC DNA]</scope>
    <source>
        <strain evidence="2 3">ALL</strain>
    </source>
</reference>
<keyword evidence="3" id="KW-1185">Reference proteome</keyword>
<dbReference type="AlphaFoldDB" id="A0A4U8UHD4"/>
<accession>A0A4U8UHD4</accession>
<proteinExistence type="predicted"/>